<dbReference type="SUPFAM" id="SSF48452">
    <property type="entry name" value="TPR-like"/>
    <property type="match status" value="1"/>
</dbReference>
<organism evidence="7">
    <name type="scientific">uncultured bacterium F41-01</name>
    <dbReference type="NCBI Taxonomy" id="1191437"/>
    <lineage>
        <taxon>Bacteria</taxon>
        <taxon>environmental samples</taxon>
    </lineage>
</organism>
<feature type="region of interest" description="Disordered" evidence="5">
    <location>
        <begin position="928"/>
        <end position="948"/>
    </location>
</feature>
<proteinExistence type="predicted"/>
<dbReference type="GO" id="GO:0005737">
    <property type="term" value="C:cytoplasm"/>
    <property type="evidence" value="ECO:0007669"/>
    <property type="project" value="TreeGrafter"/>
</dbReference>
<protein>
    <submittedName>
        <fullName evidence="7">Transcriptional regulator PhoB-like protein</fullName>
    </submittedName>
</protein>
<keyword evidence="2" id="KW-0067">ATP-binding</keyword>
<dbReference type="SMART" id="SM00862">
    <property type="entry name" value="Trans_reg_C"/>
    <property type="match status" value="1"/>
</dbReference>
<dbReference type="EMBL" id="JQ970528">
    <property type="protein sequence ID" value="AFK79240.1"/>
    <property type="molecule type" value="Genomic_DNA"/>
</dbReference>
<dbReference type="Gene3D" id="1.25.40.10">
    <property type="entry name" value="Tetratricopeptide repeat domain"/>
    <property type="match status" value="2"/>
</dbReference>
<dbReference type="AlphaFoldDB" id="I3VIN4"/>
<evidence type="ECO:0000256" key="2">
    <source>
        <dbReference type="ARBA" id="ARBA00022840"/>
    </source>
</evidence>
<dbReference type="PANTHER" id="PTHR16305:SF28">
    <property type="entry name" value="GUANYLATE CYCLASE DOMAIN-CONTAINING PROTEIN"/>
    <property type="match status" value="1"/>
</dbReference>
<dbReference type="InterPro" id="IPR011990">
    <property type="entry name" value="TPR-like_helical_dom_sf"/>
</dbReference>
<dbReference type="Pfam" id="PF00486">
    <property type="entry name" value="Trans_reg_C"/>
    <property type="match status" value="1"/>
</dbReference>
<dbReference type="GO" id="GO:0005524">
    <property type="term" value="F:ATP binding"/>
    <property type="evidence" value="ECO:0007669"/>
    <property type="project" value="UniProtKB-KW"/>
</dbReference>
<evidence type="ECO:0000256" key="5">
    <source>
        <dbReference type="SAM" id="MobiDB-lite"/>
    </source>
</evidence>
<evidence type="ECO:0000313" key="7">
    <source>
        <dbReference type="EMBL" id="AFK79240.1"/>
    </source>
</evidence>
<dbReference type="Pfam" id="PF13191">
    <property type="entry name" value="AAA_16"/>
    <property type="match status" value="1"/>
</dbReference>
<dbReference type="Gene3D" id="1.10.10.10">
    <property type="entry name" value="Winged helix-like DNA-binding domain superfamily/Winged helix DNA-binding domain"/>
    <property type="match status" value="1"/>
</dbReference>
<feature type="DNA-binding region" description="OmpR/PhoB-type" evidence="4">
    <location>
        <begin position="14"/>
        <end position="111"/>
    </location>
</feature>
<accession>I3VIN4</accession>
<dbReference type="GO" id="GO:0006355">
    <property type="term" value="P:regulation of DNA-templated transcription"/>
    <property type="evidence" value="ECO:0007669"/>
    <property type="project" value="InterPro"/>
</dbReference>
<dbReference type="GO" id="GO:0000160">
    <property type="term" value="P:phosphorelay signal transduction system"/>
    <property type="evidence" value="ECO:0007669"/>
    <property type="project" value="InterPro"/>
</dbReference>
<reference evidence="7" key="1">
    <citation type="submission" date="2012-04" db="EMBL/GenBank/DDBJ databases">
        <title>Characterization of mineral phosphate solubilization trait from soil metagenome.</title>
        <authorList>
            <person name="Chhabra S."/>
            <person name="Brazil D."/>
            <person name="Morrissey J."/>
            <person name="Burke J."/>
            <person name="O'Gara F."/>
            <person name="Dowling D."/>
        </authorList>
    </citation>
    <scope>NUCLEOTIDE SEQUENCE</scope>
</reference>
<dbReference type="InterPro" id="IPR027417">
    <property type="entry name" value="P-loop_NTPase"/>
</dbReference>
<keyword evidence="3 4" id="KW-0238">DNA-binding</keyword>
<dbReference type="CDD" id="cd00383">
    <property type="entry name" value="trans_reg_C"/>
    <property type="match status" value="1"/>
</dbReference>
<dbReference type="SUPFAM" id="SSF46894">
    <property type="entry name" value="C-terminal effector domain of the bipartite response regulators"/>
    <property type="match status" value="1"/>
</dbReference>
<dbReference type="InterPro" id="IPR041664">
    <property type="entry name" value="AAA_16"/>
</dbReference>
<feature type="domain" description="OmpR/PhoB-type" evidence="6">
    <location>
        <begin position="14"/>
        <end position="111"/>
    </location>
</feature>
<dbReference type="SUPFAM" id="SSF52540">
    <property type="entry name" value="P-loop containing nucleoside triphosphate hydrolases"/>
    <property type="match status" value="1"/>
</dbReference>
<evidence type="ECO:0000256" key="4">
    <source>
        <dbReference type="PROSITE-ProRule" id="PRU01091"/>
    </source>
</evidence>
<dbReference type="PANTHER" id="PTHR16305">
    <property type="entry name" value="TESTICULAR SOLUBLE ADENYLYL CYCLASE"/>
    <property type="match status" value="1"/>
</dbReference>
<feature type="compositionally biased region" description="Low complexity" evidence="5">
    <location>
        <begin position="938"/>
        <end position="948"/>
    </location>
</feature>
<dbReference type="PROSITE" id="PS51755">
    <property type="entry name" value="OMPR_PHOB"/>
    <property type="match status" value="1"/>
</dbReference>
<dbReference type="InterPro" id="IPR016032">
    <property type="entry name" value="Sig_transdc_resp-reg_C-effctor"/>
</dbReference>
<evidence type="ECO:0000259" key="6">
    <source>
        <dbReference type="PROSITE" id="PS51755"/>
    </source>
</evidence>
<dbReference type="GO" id="GO:0003677">
    <property type="term" value="F:DNA binding"/>
    <property type="evidence" value="ECO:0007669"/>
    <property type="project" value="UniProtKB-UniRule"/>
</dbReference>
<sequence>MVPSQKTPSQAGAESDLYFGPFRLESSKQLWRGKQLVSVRPRPLAVLRYLAERSSRVVTSDELLKQLWPGIYVSRTVLRVCVRELRQALQDDPTTLQFIETVGRHGYRFIAPIAPTAPAEIRAPVAVGSADNEETKPLELEPKNGHLATPFVGRERELARLQATFARAQRGERQLVFLMGEPGIGKTTVVNRFLAQVQANGPVRMGWGQCIEHYGPGEAYLPLLEAVSHLCREPKGEQVLQVLRRYAPLWLGQLAGLLEAEEREAIQRQLQGSGPERMLRELAEALEVVAKDEVLVVVLEDLQWSDTATLEALAYLAQRRGPVRLCVLGTYRPVEIVMSQHPLRNLVQGLAGRRQCEEVALELLTEAEVEAYLRQRLGPRAVPPELSQLLYRRTNGNALFLVSFVDTLQQQGVLSEGDGQVKLQADRSTLKRLVPTNLQQTILRQIERVAGDEQQLLRVASVGGMTFTAAEMAGVLERPLEEVEAGYDRLASQEQVITEVGLAEEVEGIVTMRYEFRHALYQQMLYEQLGQGRRVRLHRQVGEWKEEHYGERAAESASELAAHFTEGRDYRRAAQYHGQAAESALRRSAYQQATDHCLGGLALLERLPDTPKRQRQELALRMILSATLTASRGFGTDELVQNLARARELCQALHDDATLVSVLVGMGRFYDRRADREAIEQLMGEELRLLGRLQEPRLAIQLYTHLGTSNMARGALRQALEYHARVLELYNPQWHQELVVRFGIDPAVTAGAVSCWSLWLAGWPDQARARVQQACHQARELDHRFSLILAVIHAARVHLWCGEVNDAERFAEEGARLAREDGVVEFIRAGDILLACSRVRRGEPEGGISLLAEMVAQYRSAEILHLFPLHLSSLADAYWQVGRVEEGLATIAEAVHTTETSAAAFWAAEVYRLKGELLHQSSVQSLGSRVKSQKKSKVQGPKSKVCKN</sequence>
<dbReference type="Gene3D" id="3.40.50.300">
    <property type="entry name" value="P-loop containing nucleotide triphosphate hydrolases"/>
    <property type="match status" value="1"/>
</dbReference>
<dbReference type="GO" id="GO:0004016">
    <property type="term" value="F:adenylate cyclase activity"/>
    <property type="evidence" value="ECO:0007669"/>
    <property type="project" value="TreeGrafter"/>
</dbReference>
<keyword evidence="1" id="KW-0547">Nucleotide-binding</keyword>
<evidence type="ECO:0000256" key="3">
    <source>
        <dbReference type="ARBA" id="ARBA00023125"/>
    </source>
</evidence>
<name>I3VIN4_9BACT</name>
<evidence type="ECO:0000256" key="1">
    <source>
        <dbReference type="ARBA" id="ARBA00022741"/>
    </source>
</evidence>
<dbReference type="InterPro" id="IPR036388">
    <property type="entry name" value="WH-like_DNA-bd_sf"/>
</dbReference>
<dbReference type="InterPro" id="IPR001867">
    <property type="entry name" value="OmpR/PhoB-type_DNA-bd"/>
</dbReference>